<dbReference type="EMBL" id="JACHXN010000029">
    <property type="protein sequence ID" value="MBB3149278.1"/>
    <property type="molecule type" value="Genomic_DNA"/>
</dbReference>
<evidence type="ECO:0000313" key="2">
    <source>
        <dbReference type="Proteomes" id="UP000554520"/>
    </source>
</evidence>
<comment type="caution">
    <text evidence="1">The sequence shown here is derived from an EMBL/GenBank/DDBJ whole genome shotgun (WGS) entry which is preliminary data.</text>
</comment>
<evidence type="ECO:0000313" key="1">
    <source>
        <dbReference type="EMBL" id="MBB3149278.1"/>
    </source>
</evidence>
<dbReference type="Proteomes" id="UP000554520">
    <property type="component" value="Unassembled WGS sequence"/>
</dbReference>
<accession>A0A839UDW1</accession>
<dbReference type="Gene3D" id="3.40.50.720">
    <property type="entry name" value="NAD(P)-binding Rossmann-like Domain"/>
    <property type="match status" value="1"/>
</dbReference>
<proteinExistence type="predicted"/>
<keyword evidence="2" id="KW-1185">Reference proteome</keyword>
<reference evidence="1 2" key="1">
    <citation type="submission" date="2020-08" db="EMBL/GenBank/DDBJ databases">
        <title>Genomic Encyclopedia of Type Strains, Phase III (KMG-III): the genomes of soil and plant-associated and newly described type strains.</title>
        <authorList>
            <person name="Whitman W."/>
        </authorList>
    </citation>
    <scope>NUCLEOTIDE SEQUENCE [LARGE SCALE GENOMIC DNA]</scope>
    <source>
        <strain evidence="1 2">CECT 7015</strain>
    </source>
</reference>
<name>A0A839UDW1_9HYPH</name>
<dbReference type="AlphaFoldDB" id="A0A839UDW1"/>
<protein>
    <submittedName>
        <fullName evidence="1">Putative dinucleotide-binding enzyme</fullName>
    </submittedName>
</protein>
<sequence>MIIDTSNYYPDVRDSRIPDIDEGMLESIWTSRRLDRPIFKAFNSLMFYVLSQLGKPEGSSNRLAIPVAGDDPKGKSVVMSLINDMDLSQDRAPIDQSWAKSKTW</sequence>
<organism evidence="1 2">
    <name type="scientific">Phyllobacterium trifolii</name>
    <dbReference type="NCBI Taxonomy" id="300193"/>
    <lineage>
        <taxon>Bacteria</taxon>
        <taxon>Pseudomonadati</taxon>
        <taxon>Pseudomonadota</taxon>
        <taxon>Alphaproteobacteria</taxon>
        <taxon>Hyphomicrobiales</taxon>
        <taxon>Phyllobacteriaceae</taxon>
        <taxon>Phyllobacterium</taxon>
    </lineage>
</organism>
<gene>
    <name evidence="1" type="ORF">FHS21_005730</name>
</gene>